<dbReference type="SUPFAM" id="SSF48498">
    <property type="entry name" value="Tetracyclin repressor-like, C-terminal domain"/>
    <property type="match status" value="1"/>
</dbReference>
<organism evidence="4 5">
    <name type="scientific">Luteococcus peritonei</name>
    <dbReference type="NCBI Taxonomy" id="88874"/>
    <lineage>
        <taxon>Bacteria</taxon>
        <taxon>Bacillati</taxon>
        <taxon>Actinomycetota</taxon>
        <taxon>Actinomycetes</taxon>
        <taxon>Propionibacteriales</taxon>
        <taxon>Propionibacteriaceae</taxon>
        <taxon>Luteococcus</taxon>
    </lineage>
</organism>
<gene>
    <name evidence="4" type="ORF">ACFSCS_12420</name>
</gene>
<evidence type="ECO:0000313" key="4">
    <source>
        <dbReference type="EMBL" id="MFD1890980.1"/>
    </source>
</evidence>
<dbReference type="Pfam" id="PF19344">
    <property type="entry name" value="TetR_C_32"/>
    <property type="match status" value="1"/>
</dbReference>
<dbReference type="PROSITE" id="PS50977">
    <property type="entry name" value="HTH_TETR_2"/>
    <property type="match status" value="1"/>
</dbReference>
<dbReference type="EMBL" id="JBHUFZ010000028">
    <property type="protein sequence ID" value="MFD1890980.1"/>
    <property type="molecule type" value="Genomic_DNA"/>
</dbReference>
<dbReference type="Proteomes" id="UP001597326">
    <property type="component" value="Unassembled WGS sequence"/>
</dbReference>
<dbReference type="InterPro" id="IPR050109">
    <property type="entry name" value="HTH-type_TetR-like_transc_reg"/>
</dbReference>
<evidence type="ECO:0000259" key="3">
    <source>
        <dbReference type="PROSITE" id="PS50977"/>
    </source>
</evidence>
<dbReference type="PANTHER" id="PTHR30055">
    <property type="entry name" value="HTH-TYPE TRANSCRIPTIONAL REGULATOR RUTR"/>
    <property type="match status" value="1"/>
</dbReference>
<reference evidence="5" key="1">
    <citation type="journal article" date="2019" name="Int. J. Syst. Evol. Microbiol.">
        <title>The Global Catalogue of Microorganisms (GCM) 10K type strain sequencing project: providing services to taxonomists for standard genome sequencing and annotation.</title>
        <authorList>
            <consortium name="The Broad Institute Genomics Platform"/>
            <consortium name="The Broad Institute Genome Sequencing Center for Infectious Disease"/>
            <person name="Wu L."/>
            <person name="Ma J."/>
        </authorList>
    </citation>
    <scope>NUCLEOTIDE SEQUENCE [LARGE SCALE GENOMIC DNA]</scope>
    <source>
        <strain evidence="5">CAIM 431</strain>
    </source>
</reference>
<dbReference type="Gene3D" id="1.10.357.10">
    <property type="entry name" value="Tetracycline Repressor, domain 2"/>
    <property type="match status" value="1"/>
</dbReference>
<dbReference type="InterPro" id="IPR045823">
    <property type="entry name" value="TetR_C_32"/>
</dbReference>
<dbReference type="InterPro" id="IPR009057">
    <property type="entry name" value="Homeodomain-like_sf"/>
</dbReference>
<feature type="domain" description="HTH tetR-type" evidence="3">
    <location>
        <begin position="32"/>
        <end position="91"/>
    </location>
</feature>
<proteinExistence type="predicted"/>
<evidence type="ECO:0000256" key="1">
    <source>
        <dbReference type="ARBA" id="ARBA00023125"/>
    </source>
</evidence>
<sequence length="225" mass="25016">MEERVDLVWPAQEVTLETPVDGRTARWERHRVERRRELVAATLRAIRRHGAGVGMDEIAAAAGTSKTVIYRHFGDRTGLYTAVVEWVHDYILTNLEVPLRQAKTEPARLVAELTDTYLGLVQRDPEIYRFVVSRPLADVPVADPVGSFTTRLGDRVAEAMAEHLVRSGQDPQASLTWGHGVVGFVWAVADKWLSTGMVRPRPEIVAYVDALFTPAFSTAGAPHQP</sequence>
<dbReference type="RefSeq" id="WP_343874387.1">
    <property type="nucleotide sequence ID" value="NZ_BAAAIX010000026.1"/>
</dbReference>
<dbReference type="PANTHER" id="PTHR30055:SF227">
    <property type="entry name" value="TRANSCRIPTIONAL REGULATORY PROTEIN (PROBABLY TETR-FAMILY)-RELATED"/>
    <property type="match status" value="1"/>
</dbReference>
<protein>
    <submittedName>
        <fullName evidence="4">TetR/AcrR family transcriptional regulator</fullName>
    </submittedName>
</protein>
<feature type="DNA-binding region" description="H-T-H motif" evidence="2">
    <location>
        <begin position="54"/>
        <end position="73"/>
    </location>
</feature>
<dbReference type="Pfam" id="PF00440">
    <property type="entry name" value="TetR_N"/>
    <property type="match status" value="1"/>
</dbReference>
<keyword evidence="1 2" id="KW-0238">DNA-binding</keyword>
<dbReference type="InterPro" id="IPR001647">
    <property type="entry name" value="HTH_TetR"/>
</dbReference>
<evidence type="ECO:0000256" key="2">
    <source>
        <dbReference type="PROSITE-ProRule" id="PRU00335"/>
    </source>
</evidence>
<dbReference type="InterPro" id="IPR036271">
    <property type="entry name" value="Tet_transcr_reg_TetR-rel_C_sf"/>
</dbReference>
<keyword evidence="5" id="KW-1185">Reference proteome</keyword>
<name>A0ABW4RXH0_9ACTN</name>
<comment type="caution">
    <text evidence="4">The sequence shown here is derived from an EMBL/GenBank/DDBJ whole genome shotgun (WGS) entry which is preliminary data.</text>
</comment>
<evidence type="ECO:0000313" key="5">
    <source>
        <dbReference type="Proteomes" id="UP001597326"/>
    </source>
</evidence>
<dbReference type="SUPFAM" id="SSF46689">
    <property type="entry name" value="Homeodomain-like"/>
    <property type="match status" value="1"/>
</dbReference>
<accession>A0ABW4RXH0</accession>